<reference evidence="1 2" key="1">
    <citation type="submission" date="2015-09" db="EMBL/GenBank/DDBJ databases">
        <authorList>
            <person name="Xu Y."/>
            <person name="Nagy A."/>
            <person name="Liu N.T."/>
            <person name="Nou X."/>
        </authorList>
    </citation>
    <scope>NUCLEOTIDE SEQUENCE [LARGE SCALE GENOMIC DNA]</scope>
    <source>
        <strain evidence="1 2">FC1138</strain>
    </source>
</reference>
<protein>
    <submittedName>
        <fullName evidence="1">Lipoprotein</fullName>
    </submittedName>
</protein>
<gene>
    <name evidence="1" type="ORF">ACS15_4785</name>
</gene>
<accession>A0AAC9FV85</accession>
<dbReference type="AlphaFoldDB" id="A0AAC9FV85"/>
<dbReference type="KEGG" id="rin:ACS15_4785"/>
<evidence type="ECO:0000313" key="2">
    <source>
        <dbReference type="Proteomes" id="UP000077927"/>
    </source>
</evidence>
<proteinExistence type="predicted"/>
<keyword evidence="1" id="KW-0449">Lipoprotein</keyword>
<evidence type="ECO:0000313" key="1">
    <source>
        <dbReference type="EMBL" id="ANH76835.1"/>
    </source>
</evidence>
<name>A0AAC9FV85_9RALS</name>
<organism evidence="1 2">
    <name type="scientific">Ralstonia insidiosa</name>
    <dbReference type="NCBI Taxonomy" id="190721"/>
    <lineage>
        <taxon>Bacteria</taxon>
        <taxon>Pseudomonadati</taxon>
        <taxon>Pseudomonadota</taxon>
        <taxon>Betaproteobacteria</taxon>
        <taxon>Burkholderiales</taxon>
        <taxon>Burkholderiaceae</taxon>
        <taxon>Ralstonia</taxon>
    </lineage>
</organism>
<dbReference type="Proteomes" id="UP000077927">
    <property type="component" value="Chromosome 2"/>
</dbReference>
<sequence length="95" mass="9568">MVIDHEQTGVGSLAGSAIGGIGSAAAIGRSNGSLAAGTLGAIAGGMVGMRCLKPGEQTARARDHRQAGRRCADEAFRPGERVRLLSSGGITRVTH</sequence>
<dbReference type="EMBL" id="CP012606">
    <property type="protein sequence ID" value="ANH76835.1"/>
    <property type="molecule type" value="Genomic_DNA"/>
</dbReference>